<gene>
    <name evidence="6" type="ORF">J2W61_004701</name>
</gene>
<protein>
    <submittedName>
        <fullName evidence="6">TetR/AcrR family transcriptional repressor of nem operon</fullName>
    </submittedName>
</protein>
<dbReference type="Proteomes" id="UP001265315">
    <property type="component" value="Unassembled WGS sequence"/>
</dbReference>
<evidence type="ECO:0000313" key="6">
    <source>
        <dbReference type="EMBL" id="MDR6704826.1"/>
    </source>
</evidence>
<dbReference type="InterPro" id="IPR036271">
    <property type="entry name" value="Tet_transcr_reg_TetR-rel_C_sf"/>
</dbReference>
<evidence type="ECO:0000256" key="1">
    <source>
        <dbReference type="ARBA" id="ARBA00023015"/>
    </source>
</evidence>
<comment type="caution">
    <text evidence="6">The sequence shown here is derived from an EMBL/GenBank/DDBJ whole genome shotgun (WGS) entry which is preliminary data.</text>
</comment>
<accession>A0AAW8M0Q2</accession>
<keyword evidence="2 4" id="KW-0238">DNA-binding</keyword>
<evidence type="ECO:0000256" key="4">
    <source>
        <dbReference type="PROSITE-ProRule" id="PRU00335"/>
    </source>
</evidence>
<dbReference type="InterPro" id="IPR001647">
    <property type="entry name" value="HTH_TetR"/>
</dbReference>
<dbReference type="AlphaFoldDB" id="A0AAW8M0Q2"/>
<dbReference type="PANTHER" id="PTHR47506:SF6">
    <property type="entry name" value="HTH-TYPE TRANSCRIPTIONAL REPRESSOR NEMR"/>
    <property type="match status" value="1"/>
</dbReference>
<keyword evidence="1" id="KW-0805">Transcription regulation</keyword>
<dbReference type="Gene3D" id="1.10.357.10">
    <property type="entry name" value="Tetracycline Repressor, domain 2"/>
    <property type="match status" value="1"/>
</dbReference>
<organism evidence="6 7">
    <name type="scientific">Agrobacterium tumefaciens</name>
    <dbReference type="NCBI Taxonomy" id="358"/>
    <lineage>
        <taxon>Bacteria</taxon>
        <taxon>Pseudomonadati</taxon>
        <taxon>Pseudomonadota</taxon>
        <taxon>Alphaproteobacteria</taxon>
        <taxon>Hyphomicrobiales</taxon>
        <taxon>Rhizobiaceae</taxon>
        <taxon>Rhizobium/Agrobacterium group</taxon>
        <taxon>Agrobacterium</taxon>
        <taxon>Agrobacterium tumefaciens complex</taxon>
    </lineage>
</organism>
<dbReference type="PANTHER" id="PTHR47506">
    <property type="entry name" value="TRANSCRIPTIONAL REGULATORY PROTEIN"/>
    <property type="match status" value="1"/>
</dbReference>
<name>A0AAW8M0Q2_AGRTU</name>
<dbReference type="SUPFAM" id="SSF46689">
    <property type="entry name" value="Homeodomain-like"/>
    <property type="match status" value="1"/>
</dbReference>
<evidence type="ECO:0000313" key="7">
    <source>
        <dbReference type="Proteomes" id="UP001265315"/>
    </source>
</evidence>
<dbReference type="EMBL" id="JAVDSW010000006">
    <property type="protein sequence ID" value="MDR6704826.1"/>
    <property type="molecule type" value="Genomic_DNA"/>
</dbReference>
<evidence type="ECO:0000256" key="3">
    <source>
        <dbReference type="ARBA" id="ARBA00023163"/>
    </source>
</evidence>
<dbReference type="Pfam" id="PF00440">
    <property type="entry name" value="TetR_N"/>
    <property type="match status" value="1"/>
</dbReference>
<keyword evidence="3" id="KW-0804">Transcription</keyword>
<sequence>MVENETRKELIKVGLKALLANGYDGVGIGPILAEAGVPKGSFYHFFPSKEAFACAVLDAYSEHYRQTLVILLTDQTQRPLQRLETYFATLEQELRREQPLGGCLYGVVAQTLATRSPALRMALQKCFALWESNLRGVLREAEDADALAPGVTADAAAAFLIEAYEGALVRMKAEDSFAPYDRFKEYGLRRLFR</sequence>
<dbReference type="GO" id="GO:0003677">
    <property type="term" value="F:DNA binding"/>
    <property type="evidence" value="ECO:0007669"/>
    <property type="project" value="UniProtKB-UniRule"/>
</dbReference>
<feature type="DNA-binding region" description="H-T-H motif" evidence="4">
    <location>
        <begin position="27"/>
        <end position="46"/>
    </location>
</feature>
<dbReference type="Pfam" id="PF16925">
    <property type="entry name" value="TetR_C_13"/>
    <property type="match status" value="1"/>
</dbReference>
<dbReference type="InterPro" id="IPR009057">
    <property type="entry name" value="Homeodomain-like_sf"/>
</dbReference>
<reference evidence="6" key="1">
    <citation type="submission" date="2023-07" db="EMBL/GenBank/DDBJ databases">
        <title>Sorghum-associated microbial communities from plants grown in Nebraska, USA.</title>
        <authorList>
            <person name="Schachtman D."/>
        </authorList>
    </citation>
    <scope>NUCLEOTIDE SEQUENCE</scope>
    <source>
        <strain evidence="6">1457</strain>
    </source>
</reference>
<proteinExistence type="predicted"/>
<dbReference type="RefSeq" id="WP_080865376.1">
    <property type="nucleotide sequence ID" value="NZ_JAGIPM010000007.1"/>
</dbReference>
<evidence type="ECO:0000256" key="2">
    <source>
        <dbReference type="ARBA" id="ARBA00023125"/>
    </source>
</evidence>
<dbReference type="InterPro" id="IPR011075">
    <property type="entry name" value="TetR_C"/>
</dbReference>
<dbReference type="SUPFAM" id="SSF48498">
    <property type="entry name" value="Tetracyclin repressor-like, C-terminal domain"/>
    <property type="match status" value="1"/>
</dbReference>
<feature type="domain" description="HTH tetR-type" evidence="5">
    <location>
        <begin position="4"/>
        <end position="64"/>
    </location>
</feature>
<evidence type="ECO:0000259" key="5">
    <source>
        <dbReference type="PROSITE" id="PS50977"/>
    </source>
</evidence>
<dbReference type="PROSITE" id="PS50977">
    <property type="entry name" value="HTH_TETR_2"/>
    <property type="match status" value="1"/>
</dbReference>